<dbReference type="InterPro" id="IPR011990">
    <property type="entry name" value="TPR-like_helical_dom_sf"/>
</dbReference>
<dbReference type="RefSeq" id="WP_190703244.1">
    <property type="nucleotide sequence ID" value="NZ_JAMPKX010000015.1"/>
</dbReference>
<protein>
    <recommendedName>
        <fullName evidence="4">Tetratricopeptide repeat protein</fullName>
    </recommendedName>
</protein>
<evidence type="ECO:0000256" key="1">
    <source>
        <dbReference type="SAM" id="SignalP"/>
    </source>
</evidence>
<dbReference type="EMBL" id="JAMPKX010000015">
    <property type="protein sequence ID" value="MEP0949750.1"/>
    <property type="molecule type" value="Genomic_DNA"/>
</dbReference>
<gene>
    <name evidence="2" type="ORF">NC992_22945</name>
</gene>
<keyword evidence="1" id="KW-0732">Signal</keyword>
<evidence type="ECO:0000313" key="2">
    <source>
        <dbReference type="EMBL" id="MEP0949750.1"/>
    </source>
</evidence>
<evidence type="ECO:0000313" key="3">
    <source>
        <dbReference type="Proteomes" id="UP001482513"/>
    </source>
</evidence>
<reference evidence="2 3" key="1">
    <citation type="submission" date="2022-04" db="EMBL/GenBank/DDBJ databases">
        <title>Positive selection, recombination, and allopatry shape intraspecific diversity of widespread and dominant cyanobacteria.</title>
        <authorList>
            <person name="Wei J."/>
            <person name="Shu W."/>
            <person name="Hu C."/>
        </authorList>
    </citation>
    <scope>NUCLEOTIDE SEQUENCE [LARGE SCALE GENOMIC DNA]</scope>
    <source>
        <strain evidence="2 3">DQ-A4</strain>
    </source>
</reference>
<feature type="signal peptide" evidence="1">
    <location>
        <begin position="1"/>
        <end position="29"/>
    </location>
</feature>
<dbReference type="Proteomes" id="UP001482513">
    <property type="component" value="Unassembled WGS sequence"/>
</dbReference>
<feature type="chain" id="PRO_5046710320" description="Tetratricopeptide repeat protein" evidence="1">
    <location>
        <begin position="30"/>
        <end position="578"/>
    </location>
</feature>
<dbReference type="Gene3D" id="1.25.40.10">
    <property type="entry name" value="Tetratricopeptide repeat domain"/>
    <property type="match status" value="4"/>
</dbReference>
<dbReference type="SUPFAM" id="SSF48452">
    <property type="entry name" value="TPR-like"/>
    <property type="match status" value="2"/>
</dbReference>
<sequence>MKSNVLCAKLLLLAALPALGILTPKQAIALPAPDLQARLLSDIAFQYAKLGDSQQAFAISEQALEAAAAMQPCFKANSLAKVAGSYWLIGQETEGKRQVTEAIETARTQEATGCSGSATSPTESLMNRAVELSDEGQFELAIALASGMGAPLALSEIAADLLDVGQSRRADELLKEAIAQTQTIKEALGQAQTTNDAYYQTQTLNMMGMNLALAGHPEPAKMVLEQAILSAETVETDNPERASLQGSALLWTARQFVELGANDRAIAVLDQTLPKIRNLPTAPLPLDKVIQFVDAALLYQQVGLNDKAVATLEEAHQVGKAIAPANALRGRADADALGRVAVGHAKIGDFERAMQIVEEIQPVSERQGALGDIAIAYAAAGNLDEAVKLAESNPNRNGAMIGIVRHYLQEKQLDQAWQVVQVQQVKGILSEVAVGYLDAGQPERALQLVQTGKLEGFMPDIMQGYAAAGQPEQAMELAQSEGIEWLLPSVVQGFAQQGQFDAALQTAQSIVEPVDRAQALIAIARAYTEPPAEAQGIRRFVTRTQDRIVGLFGTSDRERAAEVLVQALQATQSISSEE</sequence>
<evidence type="ECO:0008006" key="4">
    <source>
        <dbReference type="Google" id="ProtNLM"/>
    </source>
</evidence>
<proteinExistence type="predicted"/>
<organism evidence="2 3">
    <name type="scientific">Leptolyngbya subtilissima DQ-A4</name>
    <dbReference type="NCBI Taxonomy" id="2933933"/>
    <lineage>
        <taxon>Bacteria</taxon>
        <taxon>Bacillati</taxon>
        <taxon>Cyanobacteriota</taxon>
        <taxon>Cyanophyceae</taxon>
        <taxon>Leptolyngbyales</taxon>
        <taxon>Leptolyngbyaceae</taxon>
        <taxon>Leptolyngbya group</taxon>
        <taxon>Leptolyngbya</taxon>
    </lineage>
</organism>
<keyword evidence="3" id="KW-1185">Reference proteome</keyword>
<comment type="caution">
    <text evidence="2">The sequence shown here is derived from an EMBL/GenBank/DDBJ whole genome shotgun (WGS) entry which is preliminary data.</text>
</comment>
<accession>A0ABV0KAD9</accession>
<name>A0ABV0KAD9_9CYAN</name>